<evidence type="ECO:0000313" key="2">
    <source>
        <dbReference type="Proteomes" id="UP000266841"/>
    </source>
</evidence>
<dbReference type="EMBL" id="AGNL01036437">
    <property type="protein sequence ID" value="EJK54064.1"/>
    <property type="molecule type" value="Genomic_DNA"/>
</dbReference>
<dbReference type="Proteomes" id="UP000266841">
    <property type="component" value="Unassembled WGS sequence"/>
</dbReference>
<evidence type="ECO:0000313" key="1">
    <source>
        <dbReference type="EMBL" id="EJK54064.1"/>
    </source>
</evidence>
<reference evidence="1 2" key="1">
    <citation type="journal article" date="2012" name="Genome Biol.">
        <title>Genome and low-iron response of an oceanic diatom adapted to chronic iron limitation.</title>
        <authorList>
            <person name="Lommer M."/>
            <person name="Specht M."/>
            <person name="Roy A.S."/>
            <person name="Kraemer L."/>
            <person name="Andreson R."/>
            <person name="Gutowska M.A."/>
            <person name="Wolf J."/>
            <person name="Bergner S.V."/>
            <person name="Schilhabel M.B."/>
            <person name="Klostermeier U.C."/>
            <person name="Beiko R.G."/>
            <person name="Rosenstiel P."/>
            <person name="Hippler M."/>
            <person name="Laroche J."/>
        </authorList>
    </citation>
    <scope>NUCLEOTIDE SEQUENCE [LARGE SCALE GENOMIC DNA]</scope>
    <source>
        <strain evidence="1 2">CCMP1005</strain>
    </source>
</reference>
<dbReference type="AlphaFoldDB" id="K0RP51"/>
<protein>
    <submittedName>
        <fullName evidence="1">Uncharacterized protein</fullName>
    </submittedName>
</protein>
<comment type="caution">
    <text evidence="1">The sequence shown here is derived from an EMBL/GenBank/DDBJ whole genome shotgun (WGS) entry which is preliminary data.</text>
</comment>
<proteinExistence type="predicted"/>
<sequence length="143" mass="15535">MSSLRSSPVMRRANSLTSHLGSLFGCSEMADYRVFLVEDACAMLSWRQGHAIYVPYTYTGITSYPSPRGQDEKAPSLTVASLVGGKQKKLEDTATYNEDRCNAAVASRSLDGAAAARRVGLTLHACLDQPYNSVISKARRDVV</sequence>
<accession>K0RP51</accession>
<name>K0RP51_THAOC</name>
<dbReference type="PROSITE" id="PS51257">
    <property type="entry name" value="PROKAR_LIPOPROTEIN"/>
    <property type="match status" value="1"/>
</dbReference>
<keyword evidence="2" id="KW-1185">Reference proteome</keyword>
<gene>
    <name evidence="1" type="ORF">THAOC_26383</name>
</gene>
<organism evidence="1 2">
    <name type="scientific">Thalassiosira oceanica</name>
    <name type="common">Marine diatom</name>
    <dbReference type="NCBI Taxonomy" id="159749"/>
    <lineage>
        <taxon>Eukaryota</taxon>
        <taxon>Sar</taxon>
        <taxon>Stramenopiles</taxon>
        <taxon>Ochrophyta</taxon>
        <taxon>Bacillariophyta</taxon>
        <taxon>Coscinodiscophyceae</taxon>
        <taxon>Thalassiosirophycidae</taxon>
        <taxon>Thalassiosirales</taxon>
        <taxon>Thalassiosiraceae</taxon>
        <taxon>Thalassiosira</taxon>
    </lineage>
</organism>